<dbReference type="GO" id="GO:0005524">
    <property type="term" value="F:ATP binding"/>
    <property type="evidence" value="ECO:0007669"/>
    <property type="project" value="InterPro"/>
</dbReference>
<dbReference type="InterPro" id="IPR005532">
    <property type="entry name" value="SUMF_dom"/>
</dbReference>
<gene>
    <name evidence="2" type="ORF">C7B64_23235</name>
</gene>
<dbReference type="Proteomes" id="UP000238762">
    <property type="component" value="Unassembled WGS sequence"/>
</dbReference>
<keyword evidence="2" id="KW-0723">Serine/threonine-protein kinase</keyword>
<dbReference type="EMBL" id="PVWJ01000201">
    <property type="protein sequence ID" value="PSB00491.1"/>
    <property type="molecule type" value="Genomic_DNA"/>
</dbReference>
<reference evidence="2 3" key="2">
    <citation type="submission" date="2018-03" db="EMBL/GenBank/DDBJ databases">
        <title>The ancient ancestry and fast evolution of plastids.</title>
        <authorList>
            <person name="Moore K.R."/>
            <person name="Magnabosco C."/>
            <person name="Momper L."/>
            <person name="Gold D.A."/>
            <person name="Bosak T."/>
            <person name="Fournier G.P."/>
        </authorList>
    </citation>
    <scope>NUCLEOTIDE SEQUENCE [LARGE SCALE GENOMIC DNA]</scope>
    <source>
        <strain evidence="2 3">CCAP 1448/3</strain>
    </source>
</reference>
<evidence type="ECO:0000313" key="3">
    <source>
        <dbReference type="Proteomes" id="UP000238762"/>
    </source>
</evidence>
<dbReference type="InterPro" id="IPR016187">
    <property type="entry name" value="CTDL_fold"/>
</dbReference>
<dbReference type="Gene3D" id="1.10.510.10">
    <property type="entry name" value="Transferase(Phosphotransferase) domain 1"/>
    <property type="match status" value="1"/>
</dbReference>
<accession>A0A2T1BWW4</accession>
<sequence>MQYCHNPNCQQPVNPFGVEFCQSCGEKIKWLQDRYNIIQLLGRGEFSQTYLATDTQDRFGDCTIKQLIPTRKMQYSPEIFQTAKDTFKERARQLSQLPSHPQIGRVIDYFEEGNNLYLVREYIPGKNLKEEIENTGNFNEVKIWQLLQDLLPVLSLIHEANLIHGNLKPENIILRLNSDLVTHSYVLLDLEIPQVGLPHPNLAYAPIEQVRGSGFPASDLYSLGVCCARLLTGCFPEANEGDELYDGMEGTWLWRWLPGGKDVSPQLVEVLQGLLVETVKNRYQSAKQLLATIQTYQQQTEVLVGSTDQDSVEQRSPLPIVYPAIATNPNFPLDECSFRVVKVGHQGQQIDTTQHSAKFFTENLGEGINLDMVYIPGGTYQMGSPATEAGRFDSESPQHQVTVSPFFLGKFAVTQRQWEKIMQAKPSHFRGPDRPVEQVSWHEAVEFCQRLSQKTKKNYRLPTEAEWEYAAKAATTTPFCYGETLTTDLANYDGTQIYGSGSKGIYRRQTINVGNFPPNQFGLYEMHGNVWEWCADPWHENYEGAPTDSSIWSASSEEQYKVLRGGSCGNHPRFCRSSERGKGLADYWYYVIGFRVACS</sequence>
<dbReference type="CDD" id="cd14014">
    <property type="entry name" value="STKc_PknB_like"/>
    <property type="match status" value="1"/>
</dbReference>
<dbReference type="InterPro" id="IPR011009">
    <property type="entry name" value="Kinase-like_dom_sf"/>
</dbReference>
<dbReference type="RefSeq" id="WP_106291874.1">
    <property type="nucleotide sequence ID" value="NZ_CAWNTC010000006.1"/>
</dbReference>
<dbReference type="OrthoDB" id="3981129at2"/>
<dbReference type="InterPro" id="IPR042095">
    <property type="entry name" value="SUMF_sf"/>
</dbReference>
<dbReference type="SUPFAM" id="SSF56436">
    <property type="entry name" value="C-type lectin-like"/>
    <property type="match status" value="1"/>
</dbReference>
<evidence type="ECO:0000313" key="2">
    <source>
        <dbReference type="EMBL" id="PSB00491.1"/>
    </source>
</evidence>
<feature type="domain" description="Protein kinase" evidence="1">
    <location>
        <begin position="35"/>
        <end position="297"/>
    </location>
</feature>
<keyword evidence="3" id="KW-1185">Reference proteome</keyword>
<evidence type="ECO:0000259" key="1">
    <source>
        <dbReference type="PROSITE" id="PS50011"/>
    </source>
</evidence>
<dbReference type="PROSITE" id="PS50011">
    <property type="entry name" value="PROTEIN_KINASE_DOM"/>
    <property type="match status" value="1"/>
</dbReference>
<dbReference type="GO" id="GO:0004674">
    <property type="term" value="F:protein serine/threonine kinase activity"/>
    <property type="evidence" value="ECO:0007669"/>
    <property type="project" value="UniProtKB-KW"/>
</dbReference>
<comment type="caution">
    <text evidence="2">The sequence shown here is derived from an EMBL/GenBank/DDBJ whole genome shotgun (WGS) entry which is preliminary data.</text>
</comment>
<keyword evidence="2" id="KW-0808">Transferase</keyword>
<dbReference type="InterPro" id="IPR051043">
    <property type="entry name" value="Sulfatase_Mod_Factor_Kinase"/>
</dbReference>
<dbReference type="PANTHER" id="PTHR23150">
    <property type="entry name" value="SULFATASE MODIFYING FACTOR 1, 2"/>
    <property type="match status" value="1"/>
</dbReference>
<dbReference type="NCBIfam" id="NF045510">
    <property type="entry name" value="4Cys_prefix_kin"/>
    <property type="match status" value="1"/>
</dbReference>
<dbReference type="GO" id="GO:0120147">
    <property type="term" value="F:formylglycine-generating oxidase activity"/>
    <property type="evidence" value="ECO:0007669"/>
    <property type="project" value="TreeGrafter"/>
</dbReference>
<protein>
    <submittedName>
        <fullName evidence="2">Serine/threonine protein kinase</fullName>
    </submittedName>
</protein>
<dbReference type="Pfam" id="PF03781">
    <property type="entry name" value="FGE-sulfatase"/>
    <property type="match status" value="1"/>
</dbReference>
<organism evidence="2 3">
    <name type="scientific">Merismopedia glauca CCAP 1448/3</name>
    <dbReference type="NCBI Taxonomy" id="1296344"/>
    <lineage>
        <taxon>Bacteria</taxon>
        <taxon>Bacillati</taxon>
        <taxon>Cyanobacteriota</taxon>
        <taxon>Cyanophyceae</taxon>
        <taxon>Synechococcales</taxon>
        <taxon>Merismopediaceae</taxon>
        <taxon>Merismopedia</taxon>
    </lineage>
</organism>
<proteinExistence type="predicted"/>
<keyword evidence="2" id="KW-0418">Kinase</keyword>
<reference evidence="2 3" key="1">
    <citation type="submission" date="2018-02" db="EMBL/GenBank/DDBJ databases">
        <authorList>
            <person name="Cohen D.B."/>
            <person name="Kent A.D."/>
        </authorList>
    </citation>
    <scope>NUCLEOTIDE SEQUENCE [LARGE SCALE GENOMIC DNA]</scope>
    <source>
        <strain evidence="2 3">CCAP 1448/3</strain>
    </source>
</reference>
<dbReference type="Pfam" id="PF00069">
    <property type="entry name" value="Pkinase"/>
    <property type="match status" value="1"/>
</dbReference>
<dbReference type="SUPFAM" id="SSF56112">
    <property type="entry name" value="Protein kinase-like (PK-like)"/>
    <property type="match status" value="1"/>
</dbReference>
<dbReference type="InterPro" id="IPR000719">
    <property type="entry name" value="Prot_kinase_dom"/>
</dbReference>
<dbReference type="Gene3D" id="3.90.1580.10">
    <property type="entry name" value="paralog of FGE (formylglycine-generating enzyme)"/>
    <property type="match status" value="1"/>
</dbReference>
<dbReference type="AlphaFoldDB" id="A0A2T1BWW4"/>
<name>A0A2T1BWW4_9CYAN</name>
<dbReference type="PANTHER" id="PTHR23150:SF35">
    <property type="entry name" value="BLL6746 PROTEIN"/>
    <property type="match status" value="1"/>
</dbReference>